<proteinExistence type="predicted"/>
<dbReference type="AlphaFoldDB" id="D8UE62"/>
<dbReference type="OrthoDB" id="544992at2759"/>
<organism evidence="2">
    <name type="scientific">Volvox carteri f. nagariensis</name>
    <dbReference type="NCBI Taxonomy" id="3068"/>
    <lineage>
        <taxon>Eukaryota</taxon>
        <taxon>Viridiplantae</taxon>
        <taxon>Chlorophyta</taxon>
        <taxon>core chlorophytes</taxon>
        <taxon>Chlorophyceae</taxon>
        <taxon>CS clade</taxon>
        <taxon>Chlamydomonadales</taxon>
        <taxon>Volvocaceae</taxon>
        <taxon>Volvox</taxon>
    </lineage>
</organism>
<sequence length="181" mass="19550">MKAWLLSPAAATAGPGVVAGRAEASFEEFWKKLPKAVVAQSSPEFEVLKLADGTAFPDPGHSTTLLVRPCYHTLCKKIFASVGKSDPPSRQVLIRGTPGKLMGLSAGAKLFWEMGDGIGKSTFLDYLLYQLACRGETVVWCSKTVKRARFICDAVEPESTKAITVMASSPRKSNYNVSTFT</sequence>
<evidence type="ECO:0000313" key="1">
    <source>
        <dbReference type="EMBL" id="EFJ41910.1"/>
    </source>
</evidence>
<dbReference type="RefSeq" id="XP_002956947.1">
    <property type="nucleotide sequence ID" value="XM_002956901.1"/>
</dbReference>
<dbReference type="PANTHER" id="PTHR33129">
    <property type="entry name" value="PROTEIN KINASE DOMAIN-CONTAINING PROTEIN-RELATED"/>
    <property type="match status" value="1"/>
</dbReference>
<dbReference type="KEGG" id="vcn:VOLCADRAFT_97992"/>
<keyword evidence="2" id="KW-1185">Reference proteome</keyword>
<accession>D8UE62</accession>
<dbReference type="EMBL" id="GL378388">
    <property type="protein sequence ID" value="EFJ41910.1"/>
    <property type="molecule type" value="Genomic_DNA"/>
</dbReference>
<name>D8UE62_VOLCA</name>
<dbReference type="InParanoid" id="D8UE62"/>
<dbReference type="PANTHER" id="PTHR33129:SF1">
    <property type="entry name" value="ATP-BINDING PROTEIN"/>
    <property type="match status" value="1"/>
</dbReference>
<evidence type="ECO:0000313" key="2">
    <source>
        <dbReference type="Proteomes" id="UP000001058"/>
    </source>
</evidence>
<dbReference type="GeneID" id="9622759"/>
<gene>
    <name evidence="1" type="ORF">VOLCADRAFT_97992</name>
</gene>
<dbReference type="InterPro" id="IPR052980">
    <property type="entry name" value="Crinkler_effector"/>
</dbReference>
<dbReference type="Proteomes" id="UP000001058">
    <property type="component" value="Unassembled WGS sequence"/>
</dbReference>
<reference evidence="1 2" key="1">
    <citation type="journal article" date="2010" name="Science">
        <title>Genomic analysis of organismal complexity in the multicellular green alga Volvox carteri.</title>
        <authorList>
            <person name="Prochnik S.E."/>
            <person name="Umen J."/>
            <person name="Nedelcu A.M."/>
            <person name="Hallmann A."/>
            <person name="Miller S.M."/>
            <person name="Nishii I."/>
            <person name="Ferris P."/>
            <person name="Kuo A."/>
            <person name="Mitros T."/>
            <person name="Fritz-Laylin L.K."/>
            <person name="Hellsten U."/>
            <person name="Chapman J."/>
            <person name="Simakov O."/>
            <person name="Rensing S.A."/>
            <person name="Terry A."/>
            <person name="Pangilinan J."/>
            <person name="Kapitonov V."/>
            <person name="Jurka J."/>
            <person name="Salamov A."/>
            <person name="Shapiro H."/>
            <person name="Schmutz J."/>
            <person name="Grimwood J."/>
            <person name="Lindquist E."/>
            <person name="Lucas S."/>
            <person name="Grigoriev I.V."/>
            <person name="Schmitt R."/>
            <person name="Kirk D."/>
            <person name="Rokhsar D.S."/>
        </authorList>
    </citation>
    <scope>NUCLEOTIDE SEQUENCE [LARGE SCALE GENOMIC DNA]</scope>
    <source>
        <strain evidence="2">f. Nagariensis / Eve</strain>
    </source>
</reference>
<protein>
    <submittedName>
        <fullName evidence="1">Uncharacterized protein</fullName>
    </submittedName>
</protein>